<keyword evidence="2" id="KW-0677">Repeat</keyword>
<comment type="caution">
    <text evidence="4">The sequence shown here is derived from an EMBL/GenBank/DDBJ whole genome shotgun (WGS) entry which is preliminary data.</text>
</comment>
<dbReference type="Gene3D" id="3.40.250.10">
    <property type="entry name" value="Rhodanese-like domain"/>
    <property type="match status" value="2"/>
</dbReference>
<dbReference type="AlphaFoldDB" id="A0A5N0TDL0"/>
<dbReference type="SUPFAM" id="SSF52821">
    <property type="entry name" value="Rhodanese/Cell cycle control phosphatase"/>
    <property type="match status" value="2"/>
</dbReference>
<feature type="domain" description="Rhodanese" evidence="3">
    <location>
        <begin position="13"/>
        <end position="132"/>
    </location>
</feature>
<dbReference type="InterPro" id="IPR001763">
    <property type="entry name" value="Rhodanese-like_dom"/>
</dbReference>
<proteinExistence type="predicted"/>
<dbReference type="PANTHER" id="PTHR11364:SF27">
    <property type="entry name" value="SULFURTRANSFERASE"/>
    <property type="match status" value="1"/>
</dbReference>
<keyword evidence="5" id="KW-1185">Reference proteome</keyword>
<dbReference type="EMBL" id="VYXP01000003">
    <property type="protein sequence ID" value="KAA9132554.1"/>
    <property type="molecule type" value="Genomic_DNA"/>
</dbReference>
<evidence type="ECO:0000259" key="3">
    <source>
        <dbReference type="PROSITE" id="PS50206"/>
    </source>
</evidence>
<feature type="domain" description="Rhodanese" evidence="3">
    <location>
        <begin position="164"/>
        <end position="276"/>
    </location>
</feature>
<dbReference type="InterPro" id="IPR045078">
    <property type="entry name" value="TST/MPST-like"/>
</dbReference>
<dbReference type="PROSITE" id="PS50206">
    <property type="entry name" value="RHODANESE_3"/>
    <property type="match status" value="2"/>
</dbReference>
<dbReference type="GO" id="GO:0004792">
    <property type="term" value="F:thiosulfate-cyanide sulfurtransferase activity"/>
    <property type="evidence" value="ECO:0007669"/>
    <property type="project" value="TreeGrafter"/>
</dbReference>
<name>A0A5N0TDL0_9GAMM</name>
<sequence length="282" mass="30024">MLITARELAGQAGPDAPLVVDCRFNLADPDAGQREWRQARIPGAVYAHLDDDLAGPVTAQSGRHPLPGPERFASFLSRSGWQPGRHMVAYDAQGGAFAARLWWLMRYFGHDTVRLLDGGWSAWVRAALPIEQGEPAAVEPSAGTALVPDPSMVVNVDGLAEDLESKAVRLLDARGADRFEGRNEAIDPVAGHVPGAHSAPFTGNLAEGVFLSPADLAARFTALLDGRAPAEVVHMCGSGVTACHNLYAMEYAGLAGSRLYPGSWSEWIRDPQRPVAVTSSPG</sequence>
<dbReference type="InterPro" id="IPR036873">
    <property type="entry name" value="Rhodanese-like_dom_sf"/>
</dbReference>
<dbReference type="SMART" id="SM00450">
    <property type="entry name" value="RHOD"/>
    <property type="match status" value="2"/>
</dbReference>
<protein>
    <submittedName>
        <fullName evidence="4">Sulfurtransferase</fullName>
    </submittedName>
</protein>
<gene>
    <name evidence="4" type="ORF">F3N42_04860</name>
</gene>
<organism evidence="4 5">
    <name type="scientific">Marinihelvus fidelis</name>
    <dbReference type="NCBI Taxonomy" id="2613842"/>
    <lineage>
        <taxon>Bacteria</taxon>
        <taxon>Pseudomonadati</taxon>
        <taxon>Pseudomonadota</taxon>
        <taxon>Gammaproteobacteria</taxon>
        <taxon>Chromatiales</taxon>
        <taxon>Wenzhouxiangellaceae</taxon>
        <taxon>Marinihelvus</taxon>
    </lineage>
</organism>
<evidence type="ECO:0000256" key="1">
    <source>
        <dbReference type="ARBA" id="ARBA00022679"/>
    </source>
</evidence>
<evidence type="ECO:0000313" key="4">
    <source>
        <dbReference type="EMBL" id="KAA9132554.1"/>
    </source>
</evidence>
<accession>A0A5N0TDL0</accession>
<keyword evidence="1 4" id="KW-0808">Transferase</keyword>
<dbReference type="RefSeq" id="WP_150863263.1">
    <property type="nucleotide sequence ID" value="NZ_VYXP01000003.1"/>
</dbReference>
<dbReference type="CDD" id="cd01448">
    <property type="entry name" value="TST_Repeat_1"/>
    <property type="match status" value="1"/>
</dbReference>
<dbReference type="Proteomes" id="UP000325372">
    <property type="component" value="Unassembled WGS sequence"/>
</dbReference>
<dbReference type="PANTHER" id="PTHR11364">
    <property type="entry name" value="THIOSULFATE SULFERTANSFERASE"/>
    <property type="match status" value="1"/>
</dbReference>
<dbReference type="Pfam" id="PF00581">
    <property type="entry name" value="Rhodanese"/>
    <property type="match status" value="2"/>
</dbReference>
<evidence type="ECO:0000256" key="2">
    <source>
        <dbReference type="ARBA" id="ARBA00022737"/>
    </source>
</evidence>
<reference evidence="4 5" key="1">
    <citation type="submission" date="2019-09" db="EMBL/GenBank/DDBJ databases">
        <title>Wenzhouxiangella sp. Genome sequencing and assembly.</title>
        <authorList>
            <person name="Zhang R."/>
        </authorList>
    </citation>
    <scope>NUCLEOTIDE SEQUENCE [LARGE SCALE GENOMIC DNA]</scope>
    <source>
        <strain evidence="4 5">W260</strain>
    </source>
</reference>
<evidence type="ECO:0000313" key="5">
    <source>
        <dbReference type="Proteomes" id="UP000325372"/>
    </source>
</evidence>
<dbReference type="CDD" id="cd01449">
    <property type="entry name" value="TST_Repeat_2"/>
    <property type="match status" value="1"/>
</dbReference>